<gene>
    <name evidence="2" type="ORF">HZH68_012303</name>
</gene>
<sequence length="144" mass="16737">MAKSGSKDEALPSNKAAIEQRQLEKDCAFPDGRMRKKKRKYTLRESKEKLTFKEIVNGRRSSDNRFEIVQDAFIARFKDEERRVQQVSINDDIVNGGIISEIQFPWHKSYGLLYWLACSMCARSIWEIGSPLRKLNLIDSMDGY</sequence>
<evidence type="ECO:0000256" key="1">
    <source>
        <dbReference type="SAM" id="MobiDB-lite"/>
    </source>
</evidence>
<dbReference type="Proteomes" id="UP000617340">
    <property type="component" value="Unassembled WGS sequence"/>
</dbReference>
<feature type="compositionally biased region" description="Basic and acidic residues" evidence="1">
    <location>
        <begin position="1"/>
        <end position="10"/>
    </location>
</feature>
<reference evidence="2" key="1">
    <citation type="journal article" date="2020" name="G3 (Bethesda)">
        <title>High-Quality Assemblies for Three Invasive Social Wasps from the &lt;i&gt;Vespula&lt;/i&gt; Genus.</title>
        <authorList>
            <person name="Harrop T.W.R."/>
            <person name="Guhlin J."/>
            <person name="McLaughlin G.M."/>
            <person name="Permina E."/>
            <person name="Stockwell P."/>
            <person name="Gilligan J."/>
            <person name="Le Lec M.F."/>
            <person name="Gruber M.A.M."/>
            <person name="Quinn O."/>
            <person name="Lovegrove M."/>
            <person name="Duncan E.J."/>
            <person name="Remnant E.J."/>
            <person name="Van Eeckhoven J."/>
            <person name="Graham B."/>
            <person name="Knapp R.A."/>
            <person name="Langford K.W."/>
            <person name="Kronenberg Z."/>
            <person name="Press M.O."/>
            <person name="Eacker S.M."/>
            <person name="Wilson-Rankin E.E."/>
            <person name="Purcell J."/>
            <person name="Lester P.J."/>
            <person name="Dearden P.K."/>
        </authorList>
    </citation>
    <scope>NUCLEOTIDE SEQUENCE</scope>
    <source>
        <strain evidence="2">Linc-1</strain>
    </source>
</reference>
<comment type="caution">
    <text evidence="2">The sequence shown here is derived from an EMBL/GenBank/DDBJ whole genome shotgun (WGS) entry which is preliminary data.</text>
</comment>
<evidence type="ECO:0000313" key="2">
    <source>
        <dbReference type="EMBL" id="KAF7388361.1"/>
    </source>
</evidence>
<organism evidence="2 3">
    <name type="scientific">Vespula germanica</name>
    <name type="common">German yellow jacket</name>
    <name type="synonym">Paravespula germanica</name>
    <dbReference type="NCBI Taxonomy" id="30212"/>
    <lineage>
        <taxon>Eukaryota</taxon>
        <taxon>Metazoa</taxon>
        <taxon>Ecdysozoa</taxon>
        <taxon>Arthropoda</taxon>
        <taxon>Hexapoda</taxon>
        <taxon>Insecta</taxon>
        <taxon>Pterygota</taxon>
        <taxon>Neoptera</taxon>
        <taxon>Endopterygota</taxon>
        <taxon>Hymenoptera</taxon>
        <taxon>Apocrita</taxon>
        <taxon>Aculeata</taxon>
        <taxon>Vespoidea</taxon>
        <taxon>Vespidae</taxon>
        <taxon>Vespinae</taxon>
        <taxon>Vespula</taxon>
    </lineage>
</organism>
<dbReference type="EMBL" id="JACSDZ010000013">
    <property type="protein sequence ID" value="KAF7388361.1"/>
    <property type="molecule type" value="Genomic_DNA"/>
</dbReference>
<name>A0A834JIT0_VESGE</name>
<proteinExistence type="predicted"/>
<evidence type="ECO:0000313" key="3">
    <source>
        <dbReference type="Proteomes" id="UP000617340"/>
    </source>
</evidence>
<protein>
    <submittedName>
        <fullName evidence="2">Uncharacterized protein</fullName>
    </submittedName>
</protein>
<accession>A0A834JIT0</accession>
<feature type="region of interest" description="Disordered" evidence="1">
    <location>
        <begin position="1"/>
        <end position="24"/>
    </location>
</feature>
<keyword evidence="3" id="KW-1185">Reference proteome</keyword>
<dbReference type="AlphaFoldDB" id="A0A834JIT0"/>